<evidence type="ECO:0000313" key="1">
    <source>
        <dbReference type="EMBL" id="MBB4043065.1"/>
    </source>
</evidence>
<dbReference type="AlphaFoldDB" id="A0A840D2W1"/>
<keyword evidence="2" id="KW-1185">Reference proteome</keyword>
<reference evidence="1" key="1">
    <citation type="submission" date="2020-08" db="EMBL/GenBank/DDBJ databases">
        <title>Genomic Encyclopedia of Type Strains, Phase IV (KMG-IV): sequencing the most valuable type-strain genomes for metagenomic binning, comparative biology and taxonomic classification.</title>
        <authorList>
            <person name="Goeker M."/>
        </authorList>
    </citation>
    <scope>NUCLEOTIDE SEQUENCE [LARGE SCALE GENOMIC DNA]</scope>
    <source>
        <strain evidence="1">DSM 105720</strain>
    </source>
</reference>
<evidence type="ECO:0000313" key="2">
    <source>
        <dbReference type="Proteomes" id="UP000560658"/>
    </source>
</evidence>
<accession>A0A840D2W1</accession>
<comment type="caution">
    <text evidence="1">The sequence shown here is derived from an EMBL/GenBank/DDBJ whole genome shotgun (WGS) entry which is preliminary data.</text>
</comment>
<evidence type="ECO:0008006" key="3">
    <source>
        <dbReference type="Google" id="ProtNLM"/>
    </source>
</evidence>
<gene>
    <name evidence="1" type="ORF">GGR06_000830</name>
</gene>
<dbReference type="EMBL" id="JACIER010000002">
    <property type="protein sequence ID" value="MBB4043065.1"/>
    <property type="molecule type" value="Genomic_DNA"/>
</dbReference>
<organism evidence="1 2">
    <name type="scientific">Bacteroides reticulotermitis</name>
    <dbReference type="NCBI Taxonomy" id="1133319"/>
    <lineage>
        <taxon>Bacteria</taxon>
        <taxon>Pseudomonadati</taxon>
        <taxon>Bacteroidota</taxon>
        <taxon>Bacteroidia</taxon>
        <taxon>Bacteroidales</taxon>
        <taxon>Bacteroidaceae</taxon>
        <taxon>Bacteroides</taxon>
    </lineage>
</organism>
<dbReference type="RefSeq" id="WP_148298455.1">
    <property type="nucleotide sequence ID" value="NZ_JACIER010000002.1"/>
</dbReference>
<sequence>MRNLLQLTTLMAMCILILSCQKERPASNASIVVNEFPINLKLTPTIAPEFDEEIGLISISKVGKYILATKAKQDYFFTIFDSEHTKLIDICRKGNGPNEFIAPIYLEQYEVIGGETKIWVLERVTNTFCLINIEQTIKEKELVIDNQYDFHKLNKTELRHLFQINDSIFIGTAQCSESLEFKVTIFNIKNNTVTPKDNFLPFIEDAPAQNYQLTQNWLSLKPDKSAFVSSFSQIPELDLYKISGERYLSLFYKEILTPADLLKTDTSVERDELGQTYATDSYIYALSTDWKEQGLYEYYILVFNWDGKPIVRLKIAPTDSFFVDEESRKIYTVCFEKDEGNVMTYDLPDLTQTVSAE</sequence>
<dbReference type="PROSITE" id="PS51257">
    <property type="entry name" value="PROKAR_LIPOPROTEIN"/>
    <property type="match status" value="1"/>
</dbReference>
<protein>
    <recommendedName>
        <fullName evidence="3">TolB-like 6-blade propeller-like</fullName>
    </recommendedName>
</protein>
<dbReference type="Proteomes" id="UP000560658">
    <property type="component" value="Unassembled WGS sequence"/>
</dbReference>
<proteinExistence type="predicted"/>
<name>A0A840D2W1_9BACE</name>